<dbReference type="PANTHER" id="PTHR24379:SF121">
    <property type="entry name" value="C2H2-TYPE DOMAIN-CONTAINING PROTEIN"/>
    <property type="match status" value="1"/>
</dbReference>
<dbReference type="EnsemblMetazoa" id="SCAU007228-RA">
    <property type="protein sequence ID" value="SCAU007228-PA"/>
    <property type="gene ID" value="SCAU007228"/>
</dbReference>
<feature type="domain" description="C2H2-type" evidence="8">
    <location>
        <begin position="594"/>
        <end position="622"/>
    </location>
</feature>
<feature type="domain" description="C2H2-type" evidence="8">
    <location>
        <begin position="508"/>
        <end position="535"/>
    </location>
</feature>
<name>A0A1I8PDZ6_STOCA</name>
<keyword evidence="3 5" id="KW-0863">Zinc-finger</keyword>
<dbReference type="KEGG" id="scac:106093475"/>
<dbReference type="InterPro" id="IPR013087">
    <property type="entry name" value="Znf_C2H2_type"/>
</dbReference>
<dbReference type="AlphaFoldDB" id="A0A1I8PDZ6"/>
<dbReference type="SMART" id="SM00868">
    <property type="entry name" value="zf-AD"/>
    <property type="match status" value="1"/>
</dbReference>
<keyword evidence="10" id="KW-1185">Reference proteome</keyword>
<feature type="compositionally biased region" description="Acidic residues" evidence="7">
    <location>
        <begin position="140"/>
        <end position="157"/>
    </location>
</feature>
<dbReference type="InterPro" id="IPR012934">
    <property type="entry name" value="Znf_AD"/>
</dbReference>
<dbReference type="Proteomes" id="UP000095300">
    <property type="component" value="Unassembled WGS sequence"/>
</dbReference>
<feature type="domain" description="C2H2-type" evidence="8">
    <location>
        <begin position="566"/>
        <end position="593"/>
    </location>
</feature>
<dbReference type="PROSITE" id="PS50157">
    <property type="entry name" value="ZINC_FINGER_C2H2_2"/>
    <property type="match status" value="8"/>
</dbReference>
<keyword evidence="4" id="KW-0862">Zinc</keyword>
<evidence type="ECO:0000259" key="8">
    <source>
        <dbReference type="PROSITE" id="PS50157"/>
    </source>
</evidence>
<keyword evidence="2" id="KW-0677">Repeat</keyword>
<feature type="region of interest" description="Disordered" evidence="7">
    <location>
        <begin position="617"/>
        <end position="705"/>
    </location>
</feature>
<evidence type="ECO:0000256" key="3">
    <source>
        <dbReference type="ARBA" id="ARBA00022771"/>
    </source>
</evidence>
<organism evidence="9 10">
    <name type="scientific">Stomoxys calcitrans</name>
    <name type="common">Stable fly</name>
    <name type="synonym">Conops calcitrans</name>
    <dbReference type="NCBI Taxonomy" id="35570"/>
    <lineage>
        <taxon>Eukaryota</taxon>
        <taxon>Metazoa</taxon>
        <taxon>Ecdysozoa</taxon>
        <taxon>Arthropoda</taxon>
        <taxon>Hexapoda</taxon>
        <taxon>Insecta</taxon>
        <taxon>Pterygota</taxon>
        <taxon>Neoptera</taxon>
        <taxon>Endopterygota</taxon>
        <taxon>Diptera</taxon>
        <taxon>Brachycera</taxon>
        <taxon>Muscomorpha</taxon>
        <taxon>Muscoidea</taxon>
        <taxon>Muscidae</taxon>
        <taxon>Stomoxys</taxon>
    </lineage>
</organism>
<dbReference type="SUPFAM" id="SSF57667">
    <property type="entry name" value="beta-beta-alpha zinc fingers"/>
    <property type="match status" value="4"/>
</dbReference>
<feature type="domain" description="C2H2-type" evidence="8">
    <location>
        <begin position="293"/>
        <end position="321"/>
    </location>
</feature>
<feature type="domain" description="C2H2-type" evidence="8">
    <location>
        <begin position="324"/>
        <end position="349"/>
    </location>
</feature>
<accession>A0A1I8PDZ6</accession>
<dbReference type="SUPFAM" id="SSF57716">
    <property type="entry name" value="Glucocorticoid receptor-like (DNA-binding domain)"/>
    <property type="match status" value="1"/>
</dbReference>
<dbReference type="Gene3D" id="3.30.160.60">
    <property type="entry name" value="Classic Zinc Finger"/>
    <property type="match status" value="4"/>
</dbReference>
<evidence type="ECO:0000256" key="1">
    <source>
        <dbReference type="ARBA" id="ARBA00022723"/>
    </source>
</evidence>
<evidence type="ECO:0000256" key="5">
    <source>
        <dbReference type="PROSITE-ProRule" id="PRU00042"/>
    </source>
</evidence>
<feature type="compositionally biased region" description="Acidic residues" evidence="7">
    <location>
        <begin position="164"/>
        <end position="184"/>
    </location>
</feature>
<sequence>MSILPTNLCRLCLHASHDLKTLYEKNGHGNALYNIIVEHFQPKVLNLMKATHLKGICKDCWAKTWDLHHFQQLVAEAQAKLEAMGEKVVEVKVEEPEENYVYAKTTNNDLDFAPTTMVKVERDLVDGGTKVKQEPLLSTDEADDDDDGEDEDDVDEEALLKESQDDDDSEDKEYDEDNDNDENFSMETDYSTNSLRKPKLEIVDVPDDMDEADEEMPLLKYKAEGDQSESNLEVPDMKCIVCLEPFNEFSLLREHFRQKHPRHEFYILCCQRKFNIQSQIEGHRHLHKNPHAFRCELCGRCHTTKSGLFQHKKRVHPFSQNKEYACDKCDRSFTTERGLLYHDTTIHNGFLRSQPKVIVQPDGFTIYRCNDCGYACNFKRAFSQHWWYEHRLVPKHKCPECGKLFKKPFQLRKHQRSHKEKNVCTTCFREFTRLSDLQKHIEKKHTSAATEGQEKKTKLGNNCTTFQESPNLKKPKPAVEYPCKYCKQIFNKEDSLRLHIEEIHKPDHKCYLCNRAFRSARGVISHIAKHKKSDTDNGDLSLIADEYISQNATNVSPLNANDPNLYKCSICEKLFESYVSMRRHYLGHKKGETFFCEICDRRFTRANNLKMHRINQHGLNKEENLPDTRDDGEEEKISKKYDDREDPTCSSKDDDREDNTKKNDVIENATSKDGDKASKDEQDNDVSAKVKLEPMNMNTSHNIKKETLEANTIQIKSEK</sequence>
<dbReference type="OrthoDB" id="6077919at2759"/>
<keyword evidence="6" id="KW-0175">Coiled coil</keyword>
<dbReference type="VEuPathDB" id="VectorBase:SCAU007228"/>
<dbReference type="PROSITE" id="PS00028">
    <property type="entry name" value="ZINC_FINGER_C2H2_1"/>
    <property type="match status" value="8"/>
</dbReference>
<keyword evidence="1" id="KW-0479">Metal-binding</keyword>
<feature type="coiled-coil region" evidence="6">
    <location>
        <begin position="67"/>
        <end position="94"/>
    </location>
</feature>
<dbReference type="Pfam" id="PF07776">
    <property type="entry name" value="zf-AD"/>
    <property type="match status" value="1"/>
</dbReference>
<evidence type="ECO:0000256" key="7">
    <source>
        <dbReference type="SAM" id="MobiDB-lite"/>
    </source>
</evidence>
<dbReference type="GO" id="GO:0005634">
    <property type="term" value="C:nucleus"/>
    <property type="evidence" value="ECO:0007669"/>
    <property type="project" value="InterPro"/>
</dbReference>
<dbReference type="InterPro" id="IPR036236">
    <property type="entry name" value="Znf_C2H2_sf"/>
</dbReference>
<dbReference type="Pfam" id="PF00096">
    <property type="entry name" value="zf-C2H2"/>
    <property type="match status" value="3"/>
</dbReference>
<evidence type="ECO:0000256" key="4">
    <source>
        <dbReference type="ARBA" id="ARBA00022833"/>
    </source>
</evidence>
<dbReference type="STRING" id="35570.A0A1I8PDZ6"/>
<feature type="domain" description="C2H2-type" evidence="8">
    <location>
        <begin position="422"/>
        <end position="450"/>
    </location>
</feature>
<feature type="domain" description="C2H2-type" evidence="8">
    <location>
        <begin position="396"/>
        <end position="423"/>
    </location>
</feature>
<evidence type="ECO:0000256" key="6">
    <source>
        <dbReference type="SAM" id="Coils"/>
    </source>
</evidence>
<dbReference type="Pfam" id="PF12874">
    <property type="entry name" value="zf-met"/>
    <property type="match status" value="1"/>
</dbReference>
<gene>
    <name evidence="9" type="primary">106093475</name>
</gene>
<reference evidence="9" key="2">
    <citation type="submission" date="2020-05" db="UniProtKB">
        <authorList>
            <consortium name="EnsemblMetazoa"/>
        </authorList>
    </citation>
    <scope>IDENTIFICATION</scope>
    <source>
        <strain evidence="9">USDA</strain>
    </source>
</reference>
<protein>
    <recommendedName>
        <fullName evidence="8">C2H2-type domain-containing protein</fullName>
    </recommendedName>
</protein>
<dbReference type="EnsemblMetazoa" id="SCAU007228-RB">
    <property type="protein sequence ID" value="SCAU007228-PB"/>
    <property type="gene ID" value="SCAU007228"/>
</dbReference>
<feature type="domain" description="C2H2-type" evidence="8">
    <location>
        <begin position="481"/>
        <end position="509"/>
    </location>
</feature>
<reference evidence="10" key="1">
    <citation type="submission" date="2015-05" db="EMBL/GenBank/DDBJ databases">
        <authorList>
            <person name="Wilson R.K."/>
            <person name="Warren W.C."/>
            <person name="Olafson P."/>
        </authorList>
    </citation>
    <scope>NUCLEOTIDE SEQUENCE [LARGE SCALE GENOMIC DNA]</scope>
    <source>
        <strain evidence="10">USDA</strain>
    </source>
</reference>
<evidence type="ECO:0000313" key="10">
    <source>
        <dbReference type="Proteomes" id="UP000095300"/>
    </source>
</evidence>
<dbReference type="SMART" id="SM00355">
    <property type="entry name" value="ZnF_C2H2"/>
    <property type="match status" value="10"/>
</dbReference>
<proteinExistence type="predicted"/>
<evidence type="ECO:0000256" key="2">
    <source>
        <dbReference type="ARBA" id="ARBA00022737"/>
    </source>
</evidence>
<dbReference type="SUPFAM" id="SSF118359">
    <property type="entry name" value="Expressed protein At2g23090/F21P24.15"/>
    <property type="match status" value="1"/>
</dbReference>
<feature type="region of interest" description="Disordered" evidence="7">
    <location>
        <begin position="129"/>
        <end position="201"/>
    </location>
</feature>
<dbReference type="Pfam" id="PF13912">
    <property type="entry name" value="zf-C2H2_6"/>
    <property type="match status" value="1"/>
</dbReference>
<dbReference type="PANTHER" id="PTHR24379">
    <property type="entry name" value="KRAB AND ZINC FINGER DOMAIN-CONTAINING"/>
    <property type="match status" value="1"/>
</dbReference>
<dbReference type="Gene3D" id="3.40.1800.20">
    <property type="match status" value="1"/>
</dbReference>
<dbReference type="GO" id="GO:0008270">
    <property type="term" value="F:zinc ion binding"/>
    <property type="evidence" value="ECO:0007669"/>
    <property type="project" value="UniProtKB-KW"/>
</dbReference>
<feature type="compositionally biased region" description="Basic and acidic residues" evidence="7">
    <location>
        <begin position="619"/>
        <end position="692"/>
    </location>
</feature>
<evidence type="ECO:0000313" key="9">
    <source>
        <dbReference type="EnsemblMetazoa" id="SCAU007228-PA"/>
    </source>
</evidence>